<dbReference type="InterPro" id="IPR003812">
    <property type="entry name" value="Fido"/>
</dbReference>
<dbReference type="InterPro" id="IPR036597">
    <property type="entry name" value="Fido-like_dom_sf"/>
</dbReference>
<dbReference type="Pfam" id="PF02661">
    <property type="entry name" value="Fic"/>
    <property type="match status" value="1"/>
</dbReference>
<gene>
    <name evidence="2" type="ORF">B6U60_09085</name>
</gene>
<reference evidence="2 3" key="1">
    <citation type="submission" date="2017-03" db="EMBL/GenBank/DDBJ databases">
        <title>Phylogenomics and comparative genomics of Lactobacillus salivarius, a mammalian gut commensal.</title>
        <authorList>
            <person name="Harris H.M."/>
        </authorList>
    </citation>
    <scope>NUCLEOTIDE SEQUENCE [LARGE SCALE GENOMIC DNA]</scope>
    <source>
        <strain evidence="2 3">LMG 14477</strain>
    </source>
</reference>
<dbReference type="Gene3D" id="1.10.3290.10">
    <property type="entry name" value="Fido-like domain"/>
    <property type="match status" value="1"/>
</dbReference>
<sequence>MFEDKYSFTQDQNRRFAKMNLTRLVFTNSRFEGVNTTLPQTQTIIDGLGVDGVPIDDINVIVQLKRAWQYIINEDRPVSLRVMKNINSVVAKMDSLAPGELRNGSGFVATLRGDFVPPDVDEQAEEKHLQELLENKDKSATEKSIELMYHLMRNQIFWDGNKRTATLIANKYMIDNGAGLINIPLDYWDEWNKLISDYYYDNDMSKIKEWTYKVGIQGIDSYRNISQDRENFVNLTKRKSKER</sequence>
<dbReference type="AlphaFoldDB" id="A0A1V9QUI7"/>
<dbReference type="RefSeq" id="WP_081531030.1">
    <property type="nucleotide sequence ID" value="NZ_NBEB01000088.1"/>
</dbReference>
<protein>
    <submittedName>
        <fullName evidence="2">Filamentation induced by cAMP protein fic</fullName>
    </submittedName>
</protein>
<organism evidence="2 3">
    <name type="scientific">Ligilactobacillus salivarius</name>
    <dbReference type="NCBI Taxonomy" id="1624"/>
    <lineage>
        <taxon>Bacteria</taxon>
        <taxon>Bacillati</taxon>
        <taxon>Bacillota</taxon>
        <taxon>Bacilli</taxon>
        <taxon>Lactobacillales</taxon>
        <taxon>Lactobacillaceae</taxon>
        <taxon>Ligilactobacillus</taxon>
    </lineage>
</organism>
<dbReference type="PROSITE" id="PS51459">
    <property type="entry name" value="FIDO"/>
    <property type="match status" value="1"/>
</dbReference>
<proteinExistence type="predicted"/>
<evidence type="ECO:0000313" key="2">
    <source>
        <dbReference type="EMBL" id="OQQ82103.1"/>
    </source>
</evidence>
<dbReference type="Proteomes" id="UP000192638">
    <property type="component" value="Unassembled WGS sequence"/>
</dbReference>
<feature type="domain" description="Fido" evidence="1">
    <location>
        <begin position="78"/>
        <end position="213"/>
    </location>
</feature>
<dbReference type="EMBL" id="NBEB01000088">
    <property type="protein sequence ID" value="OQQ82103.1"/>
    <property type="molecule type" value="Genomic_DNA"/>
</dbReference>
<evidence type="ECO:0000313" key="3">
    <source>
        <dbReference type="Proteomes" id="UP000192638"/>
    </source>
</evidence>
<name>A0A1V9QUI7_9LACO</name>
<dbReference type="SUPFAM" id="SSF140931">
    <property type="entry name" value="Fic-like"/>
    <property type="match status" value="1"/>
</dbReference>
<accession>A0A1V9QUI7</accession>
<comment type="caution">
    <text evidence="2">The sequence shown here is derived from an EMBL/GenBank/DDBJ whole genome shotgun (WGS) entry which is preliminary data.</text>
</comment>
<evidence type="ECO:0000259" key="1">
    <source>
        <dbReference type="PROSITE" id="PS51459"/>
    </source>
</evidence>